<dbReference type="Gene3D" id="1.10.12.10">
    <property type="entry name" value="Lyase 2-enoyl-coa Hydratase, Chain A, domain 2"/>
    <property type="match status" value="1"/>
</dbReference>
<evidence type="ECO:0000256" key="8">
    <source>
        <dbReference type="ARBA" id="ARBA00023239"/>
    </source>
</evidence>
<dbReference type="EC" id="4.2.1.17" evidence="2"/>
<feature type="compositionally biased region" description="Polar residues" evidence="11">
    <location>
        <begin position="881"/>
        <end position="897"/>
    </location>
</feature>
<dbReference type="GO" id="GO:0006635">
    <property type="term" value="P:fatty acid beta-oxidation"/>
    <property type="evidence" value="ECO:0007669"/>
    <property type="project" value="TreeGrafter"/>
</dbReference>
<feature type="compositionally biased region" description="Polar residues" evidence="11">
    <location>
        <begin position="805"/>
        <end position="822"/>
    </location>
</feature>
<feature type="compositionally biased region" description="Polar residues" evidence="11">
    <location>
        <begin position="699"/>
        <end position="710"/>
    </location>
</feature>
<dbReference type="PANTHER" id="PTHR11941:SF54">
    <property type="entry name" value="ENOYL-COA HYDRATASE, MITOCHONDRIAL"/>
    <property type="match status" value="1"/>
</dbReference>
<dbReference type="Proteomes" id="UP000011086">
    <property type="component" value="Unassembled WGS sequence"/>
</dbReference>
<feature type="region of interest" description="Disordered" evidence="11">
    <location>
        <begin position="1143"/>
        <end position="1193"/>
    </location>
</feature>
<comment type="similarity">
    <text evidence="1 10">Belongs to the enoyl-CoA hydratase/isomerase family.</text>
</comment>
<evidence type="ECO:0000256" key="7">
    <source>
        <dbReference type="ARBA" id="ARBA00023098"/>
    </source>
</evidence>
<name>A0AA97NR11_PYRO3</name>
<dbReference type="Pfam" id="PF00378">
    <property type="entry name" value="ECH_1"/>
    <property type="match status" value="1"/>
</dbReference>
<dbReference type="EMBL" id="JH793765">
    <property type="protein sequence ID" value="ELQ34720.1"/>
    <property type="molecule type" value="Genomic_DNA"/>
</dbReference>
<feature type="compositionally biased region" description="Low complexity" evidence="11">
    <location>
        <begin position="850"/>
        <end position="877"/>
    </location>
</feature>
<dbReference type="PROSITE" id="PS00166">
    <property type="entry name" value="ENOYL_COA_HYDRATASE"/>
    <property type="match status" value="1"/>
</dbReference>
<keyword evidence="7" id="KW-0443">Lipid metabolism</keyword>
<feature type="compositionally biased region" description="Basic and acidic residues" evidence="11">
    <location>
        <begin position="754"/>
        <end position="777"/>
    </location>
</feature>
<feature type="compositionally biased region" description="Basic and acidic residues" evidence="11">
    <location>
        <begin position="635"/>
        <end position="658"/>
    </location>
</feature>
<dbReference type="Gene3D" id="3.90.226.10">
    <property type="entry name" value="2-enoyl-CoA Hydratase, Chain A, domain 1"/>
    <property type="match status" value="1"/>
</dbReference>
<accession>A0AA97NR11</accession>
<protein>
    <recommendedName>
        <fullName evidence="9">Probable enoyl-CoA hydratase, mitochondrial</fullName>
        <ecNumber evidence="2">4.2.1.17</ecNumber>
    </recommendedName>
</protein>
<evidence type="ECO:0000256" key="9">
    <source>
        <dbReference type="ARBA" id="ARBA00073937"/>
    </source>
</evidence>
<sequence length="1427" mass="157996">MNAFRALRPVASKIQAPTLPRITRGFAASSRLGYEHIQVSEPRPGVGQVTLNRPKALNALSTPLIKELNTALGDYQKSDSISVIVITGSQKAFAAGADIKEMAPLTFSKAYTESFIENWSDLTTQVKKPIIAAVSGHALGGGCELALMCDFIYCTESANFGQPEIKLGVIPGAGGSQRLTKAVGKARAMELILTGKSMTGAEAARWGVAARSFATYEELMEATLKTAETIASYSKVAVQACKEVVNKSQDLGLRDGVEYERRVFHSLFGSQDQKIGMTAFAEKKKPEWTHHAHMNSGADHEKVVRQLTRKAGRPILQILAFMEYTRMPPMGPLKQPWETPPDRPRGPASLVQPGTTASAEPPQLLLPPPSPALWAATSSCSTSDIVGACRRRLWTGQHEELQVQPLESILLSSVLSYTAFLQHAIPSPQGQPYLQPGKGRVWVIMDSPKPAVDLETELTCADWFGWQAAAAESAPTPPAPDSPIFTCPSCRAPVRDTKHDAKVATLLDMFLTVNPTKAKPENEMAEMNRKYKRGDKVLRRLKIPHRTPEQLRLDEQERRLIEEVRAVSLQEAFNAAEAQQQQQQQSSRSRRRTDEAAAATTNGTGREPRSSRPSAVATARSREPSTDSGHSAASRARDVRTRERTRRQVAEAENRIRAEQTIMLQPEARHGDERRRRSSESHHRRPGESTDSRRRPIEHQSSIRSLISTDSGSLDIDREIEEFARQIQEEGLLDGLDLENIDLTNNDELSRKITEAYRRRQRERAQRNRTERRRDTSRSSGPRTSRTQTNEPSSRSRRRSLSLSAPQAASNPHSRSTSATSQSEERSRPPVTTSPHLDVQANSRRRRQSTSRTRSSTTPLPSSSGQAQAQQPVQQLPNRTAVRSQTDIGYSRPSETTRPAIAESRSSSSPSMPTGTAQVEQVNNVLPFSARVAGTPPVLNPSSFENNAGRGKRVGRPLDIGVGPVLSHLASDSPPAMSPNPDSSRSRKTLQVYEEPNISCSACTKQHIEYEVHYNCDICDDGNYKLCLRCYRKGKGCHHWFGFGTFGIHKWKWYREIEGSSFPEPHVLTASRYLPPEPPNSNNPAERLQRGAFCSRCLAWANDCYWTCGICNDGDWGFCNECVNQGRSCAHPLVPVARFPQISNGEQADSQPPSASSAQTPIPTPPMSPIVPASLRPGEGHSRRTSSISSVLSGPTSKFLKFTTTCDVCRCEIPPAQSRFHCYYCTSSLVPESKPGDYDICESCYGGDRRHTVNSENGAAGWRRCPQAGHRMVVVGFREAKPGRWYRLILRDLVGGRKLKVNPVEGFPQLQRWSWVSEDGRAMERLVSVDVRERAILGPEVEGLPASAVAAAETTVFPPDGGTGWRRQARWAWYPEPDAQDELMFPKGAEIREINDENPQWFSGTYMGERGVFPANYMYQPETEPGN</sequence>
<dbReference type="Gene3D" id="2.30.30.40">
    <property type="entry name" value="SH3 Domains"/>
    <property type="match status" value="1"/>
</dbReference>
<evidence type="ECO:0000256" key="4">
    <source>
        <dbReference type="ARBA" id="ARBA00022771"/>
    </source>
</evidence>
<dbReference type="InterPro" id="IPR029045">
    <property type="entry name" value="ClpP/crotonase-like_dom_sf"/>
</dbReference>
<evidence type="ECO:0000256" key="10">
    <source>
        <dbReference type="RuleBase" id="RU003707"/>
    </source>
</evidence>
<dbReference type="GO" id="GO:0004300">
    <property type="term" value="F:enoyl-CoA hydratase activity"/>
    <property type="evidence" value="ECO:0007669"/>
    <property type="project" value="UniProtKB-EC"/>
</dbReference>
<organism evidence="12">
    <name type="scientific">Pyricularia oryzae (strain Y34)</name>
    <name type="common">Rice blast fungus</name>
    <name type="synonym">Magnaporthe oryzae</name>
    <dbReference type="NCBI Taxonomy" id="1143189"/>
    <lineage>
        <taxon>Eukaryota</taxon>
        <taxon>Fungi</taxon>
        <taxon>Dikarya</taxon>
        <taxon>Ascomycota</taxon>
        <taxon>Pezizomycotina</taxon>
        <taxon>Sordariomycetes</taxon>
        <taxon>Sordariomycetidae</taxon>
        <taxon>Magnaporthales</taxon>
        <taxon>Pyriculariaceae</taxon>
        <taxon>Pyricularia</taxon>
    </lineage>
</organism>
<dbReference type="InterPro" id="IPR018376">
    <property type="entry name" value="Enoyl-CoA_hyd/isom_CS"/>
</dbReference>
<keyword evidence="6" id="KW-0862">Zinc</keyword>
<reference evidence="12" key="1">
    <citation type="journal article" date="2012" name="PLoS Genet.">
        <title>Comparative analysis of the genomes of two field isolates of the rice blast fungus Magnaporthe oryzae.</title>
        <authorList>
            <person name="Xue M."/>
            <person name="Yang J."/>
            <person name="Li Z."/>
            <person name="Hu S."/>
            <person name="Yao N."/>
            <person name="Dean R.A."/>
            <person name="Zhao W."/>
            <person name="Shen M."/>
            <person name="Zhang H."/>
            <person name="Li C."/>
            <person name="Liu L."/>
            <person name="Cao L."/>
            <person name="Xu X."/>
            <person name="Xing Y."/>
            <person name="Hsiang T."/>
            <person name="Zhang Z."/>
            <person name="Xu J.R."/>
            <person name="Peng Y.L."/>
        </authorList>
    </citation>
    <scope>NUCLEOTIDE SEQUENCE</scope>
    <source>
        <strain evidence="12">Y34</strain>
    </source>
</reference>
<feature type="compositionally biased region" description="Basic and acidic residues" evidence="11">
    <location>
        <begin position="667"/>
        <end position="698"/>
    </location>
</feature>
<feature type="region of interest" description="Disordered" evidence="11">
    <location>
        <begin position="965"/>
        <end position="989"/>
    </location>
</feature>
<dbReference type="SUPFAM" id="SSF50044">
    <property type="entry name" value="SH3-domain"/>
    <property type="match status" value="1"/>
</dbReference>
<feature type="region of interest" description="Disordered" evidence="11">
    <location>
        <begin position="330"/>
        <end position="368"/>
    </location>
</feature>
<dbReference type="SUPFAM" id="SSF52096">
    <property type="entry name" value="ClpP/crotonase"/>
    <property type="match status" value="1"/>
</dbReference>
<feature type="compositionally biased region" description="Low complexity" evidence="11">
    <location>
        <begin position="778"/>
        <end position="789"/>
    </location>
</feature>
<evidence type="ECO:0000256" key="3">
    <source>
        <dbReference type="ARBA" id="ARBA00022723"/>
    </source>
</evidence>
<dbReference type="InterPro" id="IPR014748">
    <property type="entry name" value="Enoyl-CoA_hydra_C"/>
</dbReference>
<evidence type="ECO:0000256" key="5">
    <source>
        <dbReference type="ARBA" id="ARBA00022832"/>
    </source>
</evidence>
<evidence type="ECO:0000256" key="6">
    <source>
        <dbReference type="ARBA" id="ARBA00022833"/>
    </source>
</evidence>
<evidence type="ECO:0000313" key="12">
    <source>
        <dbReference type="EMBL" id="ELQ34720.1"/>
    </source>
</evidence>
<keyword evidence="5" id="KW-0276">Fatty acid metabolism</keyword>
<dbReference type="FunFam" id="1.10.12.10:FF:000001">
    <property type="entry name" value="Probable enoyl-CoA hydratase, mitochondrial"/>
    <property type="match status" value="1"/>
</dbReference>
<evidence type="ECO:0000256" key="1">
    <source>
        <dbReference type="ARBA" id="ARBA00005254"/>
    </source>
</evidence>
<dbReference type="FunFam" id="3.90.226.10:FF:000019">
    <property type="entry name" value="Enoyl-CoA hydratase, mitochondrial"/>
    <property type="match status" value="1"/>
</dbReference>
<feature type="region of interest" description="Disordered" evidence="11">
    <location>
        <begin position="575"/>
        <end position="710"/>
    </location>
</feature>
<dbReference type="CDD" id="cd06558">
    <property type="entry name" value="crotonase-like"/>
    <property type="match status" value="1"/>
</dbReference>
<dbReference type="GO" id="GO:0008270">
    <property type="term" value="F:zinc ion binding"/>
    <property type="evidence" value="ECO:0007669"/>
    <property type="project" value="UniProtKB-KW"/>
</dbReference>
<feature type="region of interest" description="Disordered" evidence="11">
    <location>
        <begin position="754"/>
        <end position="917"/>
    </location>
</feature>
<feature type="compositionally biased region" description="Low complexity" evidence="11">
    <location>
        <begin position="1150"/>
        <end position="1161"/>
    </location>
</feature>
<dbReference type="CDD" id="cd02345">
    <property type="entry name" value="ZZ_dah"/>
    <property type="match status" value="1"/>
</dbReference>
<keyword evidence="8" id="KW-0456">Lyase</keyword>
<evidence type="ECO:0000256" key="2">
    <source>
        <dbReference type="ARBA" id="ARBA00012076"/>
    </source>
</evidence>
<dbReference type="GO" id="GO:0005739">
    <property type="term" value="C:mitochondrion"/>
    <property type="evidence" value="ECO:0007669"/>
    <property type="project" value="TreeGrafter"/>
</dbReference>
<keyword evidence="4" id="KW-0863">Zinc-finger</keyword>
<evidence type="ECO:0000256" key="11">
    <source>
        <dbReference type="SAM" id="MobiDB-lite"/>
    </source>
</evidence>
<dbReference type="InterPro" id="IPR001753">
    <property type="entry name" value="Enoyl-CoA_hydra/iso"/>
</dbReference>
<proteinExistence type="inferred from homology"/>
<dbReference type="InterPro" id="IPR043145">
    <property type="entry name" value="Znf_ZZ_sf"/>
</dbReference>
<dbReference type="Gene3D" id="3.30.60.90">
    <property type="match status" value="2"/>
</dbReference>
<dbReference type="PANTHER" id="PTHR11941">
    <property type="entry name" value="ENOYL-COA HYDRATASE-RELATED"/>
    <property type="match status" value="1"/>
</dbReference>
<gene>
    <name evidence="12" type="ORF">OOU_Y34scaffold00748g39</name>
</gene>
<keyword evidence="3" id="KW-0479">Metal-binding</keyword>
<dbReference type="InterPro" id="IPR036028">
    <property type="entry name" value="SH3-like_dom_sf"/>
</dbReference>